<evidence type="ECO:0000313" key="4">
    <source>
        <dbReference type="Proteomes" id="UP000654075"/>
    </source>
</evidence>
<dbReference type="AlphaFoldDB" id="A0A813FLM3"/>
<evidence type="ECO:0000256" key="2">
    <source>
        <dbReference type="SAM" id="MobiDB-lite"/>
    </source>
</evidence>
<feature type="compositionally biased region" description="Polar residues" evidence="2">
    <location>
        <begin position="348"/>
        <end position="359"/>
    </location>
</feature>
<keyword evidence="4" id="KW-1185">Reference proteome</keyword>
<comment type="caution">
    <text evidence="3">The sequence shown here is derived from an EMBL/GenBank/DDBJ whole genome shotgun (WGS) entry which is preliminary data.</text>
</comment>
<feature type="coiled-coil region" evidence="1">
    <location>
        <begin position="134"/>
        <end position="204"/>
    </location>
</feature>
<gene>
    <name evidence="3" type="ORF">PGLA1383_LOCUS31441</name>
</gene>
<reference evidence="3" key="1">
    <citation type="submission" date="2021-02" db="EMBL/GenBank/DDBJ databases">
        <authorList>
            <person name="Dougan E. K."/>
            <person name="Rhodes N."/>
            <person name="Thang M."/>
            <person name="Chan C."/>
        </authorList>
    </citation>
    <scope>NUCLEOTIDE SEQUENCE</scope>
</reference>
<dbReference type="EMBL" id="CAJNNV010025293">
    <property type="protein sequence ID" value="CAE8613686.1"/>
    <property type="molecule type" value="Genomic_DNA"/>
</dbReference>
<feature type="region of interest" description="Disordered" evidence="2">
    <location>
        <begin position="340"/>
        <end position="361"/>
    </location>
</feature>
<evidence type="ECO:0000313" key="3">
    <source>
        <dbReference type="EMBL" id="CAE8613686.1"/>
    </source>
</evidence>
<name>A0A813FLM3_POLGL</name>
<dbReference type="Proteomes" id="UP000654075">
    <property type="component" value="Unassembled WGS sequence"/>
</dbReference>
<accession>A0A813FLM3</accession>
<proteinExistence type="predicted"/>
<sequence>MEAATTMMPDPPMPNMGSPRVRAAMKVMGLTLADLEKKALEAFGGMESTHLLFEKKRRVLVHQVHHLATKGPQGSTETDFAAPHGGTERNATFMDEVLRKERASFEVMQRMAKKDVQMTVIKELEGKLQVHLSAKKMEESVSRQKELKKELNEKLSLAKKEAAKKLEKSIEARVKAARQKEQRSEQLRKELGEADERVAKVLDTIAHSRDDEIEQNRVKFMEMAEKQAQYKEGKFQELLALHDTIEQRDVRKAELLETLASRHSNKEEIARKQQLTKQKVHDWQIEKQEHIDQKYREAVDRQEQALQVRETNLTARLKEFKKTNNQKRAAFDTRYEKVLKEREKPHSSQRLQRSASETLVSPKERQELLHAREEATNHVALAASNRERLQRAHGHAVEQQISKLQNMRDRTQVMLDARTEADRRRMMVLRNCAIEKHHLSQKVDRVKDSGAEKMLKLLGDMDVDHDAAVRINEILGDLGLPPLGGVVPEEDK</sequence>
<evidence type="ECO:0000256" key="1">
    <source>
        <dbReference type="SAM" id="Coils"/>
    </source>
</evidence>
<dbReference type="OrthoDB" id="429181at2759"/>
<keyword evidence="1" id="KW-0175">Coiled coil</keyword>
<organism evidence="3 4">
    <name type="scientific">Polarella glacialis</name>
    <name type="common">Dinoflagellate</name>
    <dbReference type="NCBI Taxonomy" id="89957"/>
    <lineage>
        <taxon>Eukaryota</taxon>
        <taxon>Sar</taxon>
        <taxon>Alveolata</taxon>
        <taxon>Dinophyceae</taxon>
        <taxon>Suessiales</taxon>
        <taxon>Suessiaceae</taxon>
        <taxon>Polarella</taxon>
    </lineage>
</organism>
<protein>
    <submittedName>
        <fullName evidence="3">Uncharacterized protein</fullName>
    </submittedName>
</protein>